<feature type="repeat" description="Pumilio" evidence="7">
    <location>
        <begin position="677"/>
        <end position="712"/>
    </location>
</feature>
<feature type="repeat" description="Pumilio" evidence="7">
    <location>
        <begin position="786"/>
        <end position="820"/>
    </location>
</feature>
<dbReference type="Pfam" id="PF07990">
    <property type="entry name" value="NABP"/>
    <property type="match status" value="2"/>
</dbReference>
<dbReference type="PANTHER" id="PTHR12537">
    <property type="entry name" value="RNA BINDING PROTEIN PUMILIO-RELATED"/>
    <property type="match status" value="1"/>
</dbReference>
<dbReference type="Gene3D" id="1.25.10.10">
    <property type="entry name" value="Leucine-rich Repeat Variant"/>
    <property type="match status" value="1"/>
</dbReference>
<dbReference type="EMBL" id="JAQQAF010000005">
    <property type="protein sequence ID" value="KAJ8486330.1"/>
    <property type="molecule type" value="Genomic_DNA"/>
</dbReference>
<evidence type="ECO:0000256" key="5">
    <source>
        <dbReference type="ARBA" id="ARBA00022884"/>
    </source>
</evidence>
<keyword evidence="4" id="KW-0810">Translation regulation</keyword>
<evidence type="ECO:0000256" key="1">
    <source>
        <dbReference type="ARBA" id="ARBA00004496"/>
    </source>
</evidence>
<dbReference type="SUPFAM" id="SSF48371">
    <property type="entry name" value="ARM repeat"/>
    <property type="match status" value="1"/>
</dbReference>
<organism evidence="10 11">
    <name type="scientific">Ensete ventricosum</name>
    <name type="common">Abyssinian banana</name>
    <name type="synonym">Musa ensete</name>
    <dbReference type="NCBI Taxonomy" id="4639"/>
    <lineage>
        <taxon>Eukaryota</taxon>
        <taxon>Viridiplantae</taxon>
        <taxon>Streptophyta</taxon>
        <taxon>Embryophyta</taxon>
        <taxon>Tracheophyta</taxon>
        <taxon>Spermatophyta</taxon>
        <taxon>Magnoliopsida</taxon>
        <taxon>Liliopsida</taxon>
        <taxon>Zingiberales</taxon>
        <taxon>Musaceae</taxon>
        <taxon>Ensete</taxon>
    </lineage>
</organism>
<dbReference type="GO" id="GO:0006417">
    <property type="term" value="P:regulation of translation"/>
    <property type="evidence" value="ECO:0007669"/>
    <property type="project" value="UniProtKB-KW"/>
</dbReference>
<reference evidence="10 11" key="1">
    <citation type="submission" date="2022-12" db="EMBL/GenBank/DDBJ databases">
        <title>Chromosome-scale assembly of the Ensete ventricosum genome.</title>
        <authorList>
            <person name="Dussert Y."/>
            <person name="Stocks J."/>
            <person name="Wendawek A."/>
            <person name="Woldeyes F."/>
            <person name="Nichols R.A."/>
            <person name="Borrell J.S."/>
        </authorList>
    </citation>
    <scope>NUCLEOTIDE SEQUENCE [LARGE SCALE GENOMIC DNA]</scope>
    <source>
        <strain evidence="11">cv. Maze</strain>
        <tissue evidence="10">Seeds</tissue>
    </source>
</reference>
<dbReference type="InterPro" id="IPR033712">
    <property type="entry name" value="Pumilio_RNA-bd"/>
</dbReference>
<feature type="domain" description="PUM-HD" evidence="9">
    <location>
        <begin position="657"/>
        <end position="997"/>
    </location>
</feature>
<proteinExistence type="predicted"/>
<dbReference type="PANTHER" id="PTHR12537:SF12">
    <property type="entry name" value="MATERNAL PROTEIN PUMILIO"/>
    <property type="match status" value="1"/>
</dbReference>
<feature type="region of interest" description="Disordered" evidence="8">
    <location>
        <begin position="126"/>
        <end position="158"/>
    </location>
</feature>
<feature type="repeat" description="Pumilio" evidence="7">
    <location>
        <begin position="821"/>
        <end position="856"/>
    </location>
</feature>
<dbReference type="PROSITE" id="PS50303">
    <property type="entry name" value="PUM_HD"/>
    <property type="match status" value="1"/>
</dbReference>
<keyword evidence="5" id="KW-0694">RNA-binding</keyword>
<evidence type="ECO:0000256" key="6">
    <source>
        <dbReference type="ARBA" id="ARBA00055193"/>
    </source>
</evidence>
<gene>
    <name evidence="10" type="ORF">OPV22_018815</name>
</gene>
<dbReference type="InterPro" id="IPR016024">
    <property type="entry name" value="ARM-type_fold"/>
</dbReference>
<evidence type="ECO:0000259" key="9">
    <source>
        <dbReference type="PROSITE" id="PS50303"/>
    </source>
</evidence>
<dbReference type="AlphaFoldDB" id="A0AAV8R2T9"/>
<protein>
    <recommendedName>
        <fullName evidence="9">PUM-HD domain-containing protein</fullName>
    </recommendedName>
</protein>
<feature type="repeat" description="Pumilio" evidence="7">
    <location>
        <begin position="713"/>
        <end position="748"/>
    </location>
</feature>
<evidence type="ECO:0000313" key="11">
    <source>
        <dbReference type="Proteomes" id="UP001222027"/>
    </source>
</evidence>
<keyword evidence="3" id="KW-0677">Repeat</keyword>
<evidence type="ECO:0000256" key="8">
    <source>
        <dbReference type="SAM" id="MobiDB-lite"/>
    </source>
</evidence>
<evidence type="ECO:0000256" key="2">
    <source>
        <dbReference type="ARBA" id="ARBA00022490"/>
    </source>
</evidence>
<dbReference type="SMART" id="SM00025">
    <property type="entry name" value="Pumilio"/>
    <property type="match status" value="8"/>
</dbReference>
<feature type="region of interest" description="Disordered" evidence="8">
    <location>
        <begin position="301"/>
        <end position="335"/>
    </location>
</feature>
<dbReference type="CDD" id="cd07920">
    <property type="entry name" value="Pumilio"/>
    <property type="match status" value="1"/>
</dbReference>
<keyword evidence="2" id="KW-0963">Cytoplasm</keyword>
<dbReference type="GO" id="GO:0005737">
    <property type="term" value="C:cytoplasm"/>
    <property type="evidence" value="ECO:0007669"/>
    <property type="project" value="UniProtKB-SubCell"/>
</dbReference>
<comment type="subcellular location">
    <subcellularLocation>
        <location evidence="1">Cytoplasm</location>
    </subcellularLocation>
</comment>
<evidence type="ECO:0000256" key="3">
    <source>
        <dbReference type="ARBA" id="ARBA00022737"/>
    </source>
</evidence>
<feature type="repeat" description="Pumilio" evidence="7">
    <location>
        <begin position="894"/>
        <end position="929"/>
    </location>
</feature>
<dbReference type="FunFam" id="1.25.10.10:FF:000004">
    <property type="entry name" value="Pumilio homolog 1 isoform 2"/>
    <property type="match status" value="1"/>
</dbReference>
<accession>A0AAV8R2T9</accession>
<feature type="repeat" description="Pumilio" evidence="7">
    <location>
        <begin position="858"/>
        <end position="893"/>
    </location>
</feature>
<dbReference type="InterPro" id="IPR011989">
    <property type="entry name" value="ARM-like"/>
</dbReference>
<dbReference type="PROSITE" id="PS50302">
    <property type="entry name" value="PUM"/>
    <property type="match status" value="8"/>
</dbReference>
<comment type="function">
    <text evidence="6">Sequence-specific RNA-binding protein that regulates translation and mRNA stability by binding the 3'-UTR of target mRNAs. Binds the APUM-binding elements (APBEs) in the 3'-UTR mRNA sequence of CLV1, PNH, WUS and FAS2.</text>
</comment>
<dbReference type="Proteomes" id="UP001222027">
    <property type="component" value="Unassembled WGS sequence"/>
</dbReference>
<dbReference type="InterPro" id="IPR001313">
    <property type="entry name" value="Pumilio_RNA-bd_rpt"/>
</dbReference>
<feature type="repeat" description="Pumilio" evidence="7">
    <location>
        <begin position="930"/>
        <end position="971"/>
    </location>
</feature>
<feature type="repeat" description="Pumilio" evidence="7">
    <location>
        <begin position="749"/>
        <end position="785"/>
    </location>
</feature>
<dbReference type="GO" id="GO:0003729">
    <property type="term" value="F:mRNA binding"/>
    <property type="evidence" value="ECO:0007669"/>
    <property type="project" value="UniProtKB-ARBA"/>
</dbReference>
<dbReference type="InterPro" id="IPR033133">
    <property type="entry name" value="PUM-HD"/>
</dbReference>
<name>A0AAV8R2T9_ENSVE</name>
<dbReference type="Pfam" id="PF00806">
    <property type="entry name" value="PUF"/>
    <property type="match status" value="8"/>
</dbReference>
<feature type="region of interest" description="Disordered" evidence="8">
    <location>
        <begin position="1004"/>
        <end position="1024"/>
    </location>
</feature>
<comment type="caution">
    <text evidence="10">The sequence shown here is derived from an EMBL/GenBank/DDBJ whole genome shotgun (WGS) entry which is preliminary data.</text>
</comment>
<evidence type="ECO:0000256" key="4">
    <source>
        <dbReference type="ARBA" id="ARBA00022845"/>
    </source>
</evidence>
<sequence length="1079" mass="119087">MKMAPGTPMGGNFDDDFERDIEALVREQHQSRAAFELDRDELSFRSGSAPPTVEGSRNAFGSLFGQDVFTETACHLGGQDSRGLLSEEDLRSHPAYLSYYYSNENLNPRMPPPAISKEDWRAQQRFHGGTSSFGGIGDRRRKKESMDGDGQSSSLFSLQPGFLMHDGEQDMLEASRGVLPPNLSQQQSGEWIESTDGLIGLPDVGLGMRRKSFADVLQEEFSRPSSAIGHISRPVSRNTYDNVDPIRASDSPLMQLQSGSEGLGGIQSGTTSSSLTRVQSLGVSISHSFASALASSLSRSTTPDPLLIRRSPSPCLPPVGVRNSDGDRSNGLGGVSSHMADYGDLVSALSDFNLSGKISLDGECHVPAQLDEQFRNQTELFYDGDNRQYLQQKVIDKPMSPLLKNSTNVVGYSDPSKRTGSLTDIGLSELTSDGQMNLPKQPSYTNVYKKVPSLGTTISRSLYPNADVLNIDFSGSNSKSYTGGHGLQTMVNSRLDEEGQYLNTTGNQVGSGFQGPIMDSLYAQYLRSTSDSLIRGPGNLDHYSGMNYIGASQMNLPEYQNAYLGALLAQQKLQYSMPLLSKSGGLNHGLSSSHAFGIGMPYPGSPSSTTIHSPNLGSGSPVRLNERLSRIPSSMRSAPGGSIGSWITENGTMKEGYMSSLLEEFKNNKTRSFELSDIVGHVVEFSADQFGSRFIQQKLETASVEEKNKIFPEILPKAHSLMTDVFGNYVIQKFFEHGTKIQRTQLASQLKGHVLPLSLQMYGCRVIQKALEVVDVNEQTDMVLELDGQIMKCVRDQNGNHVIQKCIECVPQEQIKFIIESFYGHVVALSTHPYGCRVIQRVLEHCDDPKTQSIMMDEIRQSVCTLAQDQYGNYVIQHVLQHGKQEERSDIICQLTGQIVKMSQQKYASNVVEKCLTYGTTEERQLLINEMLGSTDENEPLQAMMKDQFANYVVQKVLETCDDRNRELILSRIKVHLNALKRYTYGKHIVARVEKLVAAGERRIGQSSNHPGSPRPSHLHRSIPGFGIGRPPPWSGLKQIGSSLPLKIHARKDKGKCNGKVYASLFVEWELLKLWLLEE</sequence>
<dbReference type="InterPro" id="IPR012940">
    <property type="entry name" value="NABP"/>
</dbReference>
<keyword evidence="11" id="KW-1185">Reference proteome</keyword>
<evidence type="ECO:0000256" key="7">
    <source>
        <dbReference type="PROSITE-ProRule" id="PRU00317"/>
    </source>
</evidence>
<evidence type="ECO:0000313" key="10">
    <source>
        <dbReference type="EMBL" id="KAJ8486330.1"/>
    </source>
</evidence>